<sequence length="508" mass="56302">MRVLSGVSESDLGVTMAMQFSSDSAEVMKQASVAKENCNRTLADDLEEVYELKKTVNFIQQFQSKRVALQFPDELLVDSAAIAAKLEEATSSKMFILGDTSYGSCCVDEVAAEHVQADSLVHYGRACLSPSTRLPVLYIFGCQPVDVKSCAAAFRTLYPDRQSHVVVVSDVVYSYIIGELEALLQSEYPYASFSSIEPDRGSLSIQSANPYPDETDDSTESPDAEIVKKFGRRFSINRKLGLEGYSVFYIGEESLTLTNFMMTWNKCAFCTFNPSSGQGRRETLSISRALMKRYYLIERARDAQVVGILVGTLGVADYLSVIEHLKTVIRKAGKKSYIFVMGKLNTAKLANFLEVDIYVLVACPENSLLDSSNFYRPVVTPFEMDVACNRAREWTGDYITDYRDLLPGSCSHVEFPDEDHLKEEWTDVSLITGALRSARLSQTEANPSCTTVLHRNSTLTVAEVSPAASFLDSRSWKGLEQKLGETPVTKAVQGRRGIAIAYDDEVST</sequence>
<keyword evidence="6 9" id="KW-0408">Iron</keyword>
<evidence type="ECO:0000256" key="6">
    <source>
        <dbReference type="ARBA" id="ARBA00023004"/>
    </source>
</evidence>
<dbReference type="GO" id="GO:0090560">
    <property type="term" value="F:2-(3-amino-3-carboxypropyl)histidine synthase activity"/>
    <property type="evidence" value="ECO:0007669"/>
    <property type="project" value="InterPro"/>
</dbReference>
<feature type="region of interest" description="Disordered" evidence="10">
    <location>
        <begin position="196"/>
        <end position="222"/>
    </location>
</feature>
<keyword evidence="5 9" id="KW-0479">Metal-binding</keyword>
<evidence type="ECO:0000256" key="3">
    <source>
        <dbReference type="ARBA" id="ARBA00006179"/>
    </source>
</evidence>
<dbReference type="InterPro" id="IPR042265">
    <property type="entry name" value="DPH1/DPH2_3"/>
</dbReference>
<comment type="pathway">
    <text evidence="2 9">Protein modification; peptidyl-diphthamide biosynthesis.</text>
</comment>
<dbReference type="EMBL" id="JANPWB010000007">
    <property type="protein sequence ID" value="KAJ1169303.1"/>
    <property type="molecule type" value="Genomic_DNA"/>
</dbReference>
<dbReference type="Proteomes" id="UP001066276">
    <property type="component" value="Chromosome 4_1"/>
</dbReference>
<dbReference type="AlphaFoldDB" id="A0AAV7SYT5"/>
<dbReference type="GO" id="GO:0051536">
    <property type="term" value="F:iron-sulfur cluster binding"/>
    <property type="evidence" value="ECO:0007669"/>
    <property type="project" value="UniProtKB-KW"/>
</dbReference>
<name>A0AAV7SYT5_PLEWA</name>
<evidence type="ECO:0000256" key="2">
    <source>
        <dbReference type="ARBA" id="ARBA00005156"/>
    </source>
</evidence>
<evidence type="ECO:0000256" key="7">
    <source>
        <dbReference type="ARBA" id="ARBA00023014"/>
    </source>
</evidence>
<dbReference type="NCBIfam" id="TIGR00272">
    <property type="entry name" value="DPH2"/>
    <property type="match status" value="1"/>
</dbReference>
<dbReference type="InterPro" id="IPR016435">
    <property type="entry name" value="DPH1/DPH2"/>
</dbReference>
<evidence type="ECO:0000256" key="4">
    <source>
        <dbReference type="ARBA" id="ARBA00021914"/>
    </source>
</evidence>
<accession>A0AAV7SYT5</accession>
<organism evidence="11 12">
    <name type="scientific">Pleurodeles waltl</name>
    <name type="common">Iberian ribbed newt</name>
    <dbReference type="NCBI Taxonomy" id="8319"/>
    <lineage>
        <taxon>Eukaryota</taxon>
        <taxon>Metazoa</taxon>
        <taxon>Chordata</taxon>
        <taxon>Craniata</taxon>
        <taxon>Vertebrata</taxon>
        <taxon>Euteleostomi</taxon>
        <taxon>Amphibia</taxon>
        <taxon>Batrachia</taxon>
        <taxon>Caudata</taxon>
        <taxon>Salamandroidea</taxon>
        <taxon>Salamandridae</taxon>
        <taxon>Pleurodelinae</taxon>
        <taxon>Pleurodeles</taxon>
    </lineage>
</organism>
<dbReference type="SFLD" id="SFLDF00408">
    <property type="entry name" value="Diphthamide_biosynthesis_famil"/>
    <property type="match status" value="1"/>
</dbReference>
<gene>
    <name evidence="11" type="ORF">NDU88_001196</name>
</gene>
<reference evidence="11" key="1">
    <citation type="journal article" date="2022" name="bioRxiv">
        <title>Sequencing and chromosome-scale assembly of the giantPleurodeles waltlgenome.</title>
        <authorList>
            <person name="Brown T."/>
            <person name="Elewa A."/>
            <person name="Iarovenko S."/>
            <person name="Subramanian E."/>
            <person name="Araus A.J."/>
            <person name="Petzold A."/>
            <person name="Susuki M."/>
            <person name="Suzuki K.-i.T."/>
            <person name="Hayashi T."/>
            <person name="Toyoda A."/>
            <person name="Oliveira C."/>
            <person name="Osipova E."/>
            <person name="Leigh N.D."/>
            <person name="Simon A."/>
            <person name="Yun M.H."/>
        </authorList>
    </citation>
    <scope>NUCLEOTIDE SEQUENCE</scope>
    <source>
        <strain evidence="11">20211129_DDA</strain>
        <tissue evidence="11">Liver</tissue>
    </source>
</reference>
<dbReference type="InterPro" id="IPR010014">
    <property type="entry name" value="DHP2"/>
</dbReference>
<evidence type="ECO:0000256" key="1">
    <source>
        <dbReference type="ARBA" id="ARBA00001966"/>
    </source>
</evidence>
<evidence type="ECO:0000313" key="12">
    <source>
        <dbReference type="Proteomes" id="UP001066276"/>
    </source>
</evidence>
<comment type="caution">
    <text evidence="11">The sequence shown here is derived from an EMBL/GenBank/DDBJ whole genome shotgun (WGS) entry which is preliminary data.</text>
</comment>
<dbReference type="FunFam" id="3.40.50.11860:FF:000001">
    <property type="entry name" value="2-(3-amino-3-carboxypropyl)histidine synthase subunit 2"/>
    <property type="match status" value="1"/>
</dbReference>
<comment type="similarity">
    <text evidence="3 9">Belongs to the DPH1/DPH2 family. DPH2 subfamily.</text>
</comment>
<dbReference type="Gene3D" id="3.40.50.11860">
    <property type="entry name" value="Diphthamide synthesis DPH1/DPH2 domain 3"/>
    <property type="match status" value="1"/>
</dbReference>
<dbReference type="PANTHER" id="PTHR10762">
    <property type="entry name" value="DIPHTHAMIDE BIOSYNTHESIS PROTEIN"/>
    <property type="match status" value="1"/>
</dbReference>
<evidence type="ECO:0000313" key="11">
    <source>
        <dbReference type="EMBL" id="KAJ1169303.1"/>
    </source>
</evidence>
<comment type="function">
    <text evidence="8 9">Required for the first step of diphthamide biosynthesis, a post-translational modification of histidine which occurs in elongation factor 2. DPH1 and DPH2 transfer a 3-amino-3-carboxypropyl (ACP) group from S-adenosyl-L-methionine (SAM) to a histidine residue, the reaction is assisted by a reduction system comprising DPH3 and a NADH-dependent reductase. Facilitates the reduction of the catalytic iron-sulfur cluster found in the DPH1 subunit.</text>
</comment>
<evidence type="ECO:0000256" key="8">
    <source>
        <dbReference type="ARBA" id="ARBA00045159"/>
    </source>
</evidence>
<dbReference type="GO" id="GO:0046872">
    <property type="term" value="F:metal ion binding"/>
    <property type="evidence" value="ECO:0007669"/>
    <property type="project" value="UniProtKB-KW"/>
</dbReference>
<dbReference type="Pfam" id="PF01866">
    <property type="entry name" value="Diphthamide_syn"/>
    <property type="match status" value="1"/>
</dbReference>
<evidence type="ECO:0000256" key="10">
    <source>
        <dbReference type="SAM" id="MobiDB-lite"/>
    </source>
</evidence>
<dbReference type="GO" id="GO:0017183">
    <property type="term" value="P:protein histidyl modification to diphthamide"/>
    <property type="evidence" value="ECO:0007669"/>
    <property type="project" value="InterPro"/>
</dbReference>
<proteinExistence type="inferred from homology"/>
<evidence type="ECO:0000256" key="5">
    <source>
        <dbReference type="ARBA" id="ARBA00022723"/>
    </source>
</evidence>
<protein>
    <recommendedName>
        <fullName evidence="4 9">2-(3-amino-3-carboxypropyl)histidine synthase subunit 2</fullName>
    </recommendedName>
</protein>
<dbReference type="SFLD" id="SFLDG01121">
    <property type="entry name" value="Diphthamide_biosynthesis"/>
    <property type="match status" value="1"/>
</dbReference>
<evidence type="ECO:0000256" key="9">
    <source>
        <dbReference type="RuleBase" id="RU364133"/>
    </source>
</evidence>
<dbReference type="PANTHER" id="PTHR10762:SF2">
    <property type="entry name" value="2-(3-AMINO-3-CARBOXYPROPYL)HISTIDINE SYNTHASE SUBUNIT 2"/>
    <property type="match status" value="1"/>
</dbReference>
<keyword evidence="7 9" id="KW-0411">Iron-sulfur</keyword>
<dbReference type="Gene3D" id="3.40.50.11840">
    <property type="entry name" value="Diphthamide synthesis DPH1/DPH2 domain 1"/>
    <property type="match status" value="1"/>
</dbReference>
<dbReference type="InterPro" id="IPR042263">
    <property type="entry name" value="DPH1/DPH2_1"/>
</dbReference>
<dbReference type="NCBIfam" id="TIGR00322">
    <property type="entry name" value="diphth2_R"/>
    <property type="match status" value="1"/>
</dbReference>
<feature type="compositionally biased region" description="Acidic residues" evidence="10">
    <location>
        <begin position="213"/>
        <end position="222"/>
    </location>
</feature>
<dbReference type="FunFam" id="3.40.50.11840:FF:000002">
    <property type="entry name" value="2-(3-amino-3-carboxypropyl)histidine synthase subunit 2"/>
    <property type="match status" value="1"/>
</dbReference>
<dbReference type="SFLD" id="SFLDS00032">
    <property type="entry name" value="Radical_SAM_3-amino-3-carboxyp"/>
    <property type="match status" value="1"/>
</dbReference>
<keyword evidence="12" id="KW-1185">Reference proteome</keyword>
<comment type="cofactor">
    <cofactor evidence="1">
        <name>[4Fe-4S] cluster</name>
        <dbReference type="ChEBI" id="CHEBI:49883"/>
    </cofactor>
</comment>